<dbReference type="OrthoDB" id="10005532at2759"/>
<reference evidence="3" key="1">
    <citation type="submission" date="2021-02" db="EMBL/GenBank/DDBJ databases">
        <authorList>
            <person name="Nowell W R."/>
        </authorList>
    </citation>
    <scope>NUCLEOTIDE SEQUENCE</scope>
</reference>
<evidence type="ECO:0000256" key="1">
    <source>
        <dbReference type="SAM" id="Phobius"/>
    </source>
</evidence>
<accession>A0A820QTU7</accession>
<dbReference type="Proteomes" id="UP000663873">
    <property type="component" value="Unassembled WGS sequence"/>
</dbReference>
<evidence type="ECO:0000313" key="2">
    <source>
        <dbReference type="EMBL" id="CAF3357115.1"/>
    </source>
</evidence>
<evidence type="ECO:0000313" key="4">
    <source>
        <dbReference type="Proteomes" id="UP000663873"/>
    </source>
</evidence>
<proteinExistence type="predicted"/>
<keyword evidence="4" id="KW-1185">Reference proteome</keyword>
<name>A0A820QTU7_9BILA</name>
<keyword evidence="1" id="KW-0472">Membrane</keyword>
<evidence type="ECO:0000313" key="3">
    <source>
        <dbReference type="EMBL" id="CAF4424437.1"/>
    </source>
</evidence>
<dbReference type="AlphaFoldDB" id="A0A820QTU7"/>
<organism evidence="3 4">
    <name type="scientific">Rotaria socialis</name>
    <dbReference type="NCBI Taxonomy" id="392032"/>
    <lineage>
        <taxon>Eukaryota</taxon>
        <taxon>Metazoa</taxon>
        <taxon>Spiralia</taxon>
        <taxon>Gnathifera</taxon>
        <taxon>Rotifera</taxon>
        <taxon>Eurotatoria</taxon>
        <taxon>Bdelloidea</taxon>
        <taxon>Philodinida</taxon>
        <taxon>Philodinidae</taxon>
        <taxon>Rotaria</taxon>
    </lineage>
</organism>
<keyword evidence="1" id="KW-0812">Transmembrane</keyword>
<protein>
    <submittedName>
        <fullName evidence="3">Uncharacterized protein</fullName>
    </submittedName>
</protein>
<feature type="transmembrane region" description="Helical" evidence="1">
    <location>
        <begin position="44"/>
        <end position="66"/>
    </location>
</feature>
<keyword evidence="1" id="KW-1133">Transmembrane helix</keyword>
<dbReference type="EMBL" id="CAJOBP010003950">
    <property type="protein sequence ID" value="CAF4424437.1"/>
    <property type="molecule type" value="Genomic_DNA"/>
</dbReference>
<dbReference type="EMBL" id="CAJNXB010004118">
    <property type="protein sequence ID" value="CAF3357115.1"/>
    <property type="molecule type" value="Genomic_DNA"/>
</dbReference>
<dbReference type="Proteomes" id="UP000663825">
    <property type="component" value="Unassembled WGS sequence"/>
</dbReference>
<gene>
    <name evidence="2" type="ORF">TIS948_LOCUS23816</name>
    <name evidence="3" type="ORF">UJA718_LOCUS20841</name>
</gene>
<sequence length="259" mass="29468">MIIIVKCREAWNVLKQYFGNFNLFRSIPSTIGAHEHQNQKISTIIFIILLILSFSILILYNSIVVVQKTMAIKHPSFAEYSQLFSKYSSALTCPCTKLSIKYENFLQMNFSLHQLCTSDFVTDQWMNFVAYIDIRIPLDGGDFRVTSRSAFPVLRAFCRLTNDTIFQNLIRFYAIDCVSGYVITSDLFQTEAQALINQFIASITKRSMLPLQIIRETTPANGLVSGPLSNYNFFQCKNSSYIFTTPNSYSNCSCSISAS</sequence>
<comment type="caution">
    <text evidence="3">The sequence shown here is derived from an EMBL/GenBank/DDBJ whole genome shotgun (WGS) entry which is preliminary data.</text>
</comment>